<comment type="caution">
    <text evidence="2">The sequence shown here is derived from an EMBL/GenBank/DDBJ whole genome shotgun (WGS) entry which is preliminary data.</text>
</comment>
<organism evidence="2 3">
    <name type="scientific">Saguinus oedipus</name>
    <name type="common">Cotton-top tamarin</name>
    <name type="synonym">Oedipomidas oedipus</name>
    <dbReference type="NCBI Taxonomy" id="9490"/>
    <lineage>
        <taxon>Eukaryota</taxon>
        <taxon>Metazoa</taxon>
        <taxon>Chordata</taxon>
        <taxon>Craniata</taxon>
        <taxon>Vertebrata</taxon>
        <taxon>Euteleostomi</taxon>
        <taxon>Mammalia</taxon>
        <taxon>Eutheria</taxon>
        <taxon>Euarchontoglires</taxon>
        <taxon>Primates</taxon>
        <taxon>Haplorrhini</taxon>
        <taxon>Platyrrhini</taxon>
        <taxon>Cebidae</taxon>
        <taxon>Callitrichinae</taxon>
        <taxon>Saguinus</taxon>
    </lineage>
</organism>
<keyword evidence="3" id="KW-1185">Reference proteome</keyword>
<accession>A0ABQ9U6Y0</accession>
<reference evidence="2 3" key="1">
    <citation type="submission" date="2023-05" db="EMBL/GenBank/DDBJ databases">
        <title>B98-5 Cell Line De Novo Hybrid Assembly: An Optical Mapping Approach.</title>
        <authorList>
            <person name="Kananen K."/>
            <person name="Auerbach J.A."/>
            <person name="Kautto E."/>
            <person name="Blachly J.S."/>
        </authorList>
    </citation>
    <scope>NUCLEOTIDE SEQUENCE [LARGE SCALE GENOMIC DNA]</scope>
    <source>
        <strain evidence="2">B95-8</strain>
        <tissue evidence="2">Cell line</tissue>
    </source>
</reference>
<dbReference type="EMBL" id="JASSZA010000015">
    <property type="protein sequence ID" value="KAK2092520.1"/>
    <property type="molecule type" value="Genomic_DNA"/>
</dbReference>
<sequence>KAAVEAEVVAKGGWDGKGICRTIVPSSRGSRAQRGKPTQWPGQNHGKKRNKEWLPYWLIGLGYEHEEDNWVPEEYHEGAFQEAR</sequence>
<gene>
    <name evidence="2" type="ORF">P7K49_029048</name>
</gene>
<evidence type="ECO:0000313" key="2">
    <source>
        <dbReference type="EMBL" id="KAK2092520.1"/>
    </source>
</evidence>
<feature type="non-terminal residue" evidence="2">
    <location>
        <position position="1"/>
    </location>
</feature>
<proteinExistence type="predicted"/>
<dbReference type="Proteomes" id="UP001266305">
    <property type="component" value="Unassembled WGS sequence"/>
</dbReference>
<name>A0ABQ9U6Y0_SAGOE</name>
<evidence type="ECO:0000313" key="3">
    <source>
        <dbReference type="Proteomes" id="UP001266305"/>
    </source>
</evidence>
<evidence type="ECO:0000256" key="1">
    <source>
        <dbReference type="SAM" id="MobiDB-lite"/>
    </source>
</evidence>
<protein>
    <submittedName>
        <fullName evidence="2">Uncharacterized protein</fullName>
    </submittedName>
</protein>
<feature type="region of interest" description="Disordered" evidence="1">
    <location>
        <begin position="21"/>
        <end position="47"/>
    </location>
</feature>